<dbReference type="InterPro" id="IPR008554">
    <property type="entry name" value="Glutaredoxin-like"/>
</dbReference>
<dbReference type="PANTHER" id="PTHR10188:SF8">
    <property type="entry name" value="THREONINE ASPARTASE 1"/>
    <property type="match status" value="1"/>
</dbReference>
<dbReference type="InterPro" id="IPR037464">
    <property type="entry name" value="Taspase1"/>
</dbReference>
<reference evidence="4" key="1">
    <citation type="submission" date="2020-09" db="EMBL/GenBank/DDBJ databases">
        <authorList>
            <person name="Kikuchi T."/>
        </authorList>
    </citation>
    <scope>NUCLEOTIDE SEQUENCE</scope>
    <source>
        <strain evidence="4">Ka4C1</strain>
    </source>
</reference>
<dbReference type="Gene3D" id="3.60.20.30">
    <property type="entry name" value="(Glycosyl)asparaginase"/>
    <property type="match status" value="1"/>
</dbReference>
<dbReference type="GO" id="GO:0004298">
    <property type="term" value="F:threonine-type endopeptidase activity"/>
    <property type="evidence" value="ECO:0007669"/>
    <property type="project" value="InterPro"/>
</dbReference>
<dbReference type="Proteomes" id="UP000659654">
    <property type="component" value="Unassembled WGS sequence"/>
</dbReference>
<protein>
    <submittedName>
        <fullName evidence="4">(pine wood nematode) hypothetical protein</fullName>
    </submittedName>
</protein>
<feature type="site" description="Cleavage; by autolysis" evidence="3">
    <location>
        <begin position="246"/>
        <end position="247"/>
    </location>
</feature>
<dbReference type="OrthoDB" id="77601at2759"/>
<comment type="similarity">
    <text evidence="1">Belongs to the Ntn-hydrolase family.</text>
</comment>
<comment type="caution">
    <text evidence="4">The sequence shown here is derived from an EMBL/GenBank/DDBJ whole genome shotgun (WGS) entry which is preliminary data.</text>
</comment>
<feature type="active site" description="Nucleophile" evidence="2">
    <location>
        <position position="247"/>
    </location>
</feature>
<dbReference type="Gene3D" id="3.40.30.10">
    <property type="entry name" value="Glutaredoxin"/>
    <property type="match status" value="1"/>
</dbReference>
<gene>
    <name evidence="4" type="ORF">BXYJ_LOCUS14660</name>
</gene>
<dbReference type="EMBL" id="CAJFCV020000006">
    <property type="protein sequence ID" value="CAG9130428.1"/>
    <property type="molecule type" value="Genomic_DNA"/>
</dbReference>
<accession>A0A7I8X1A2</accession>
<evidence type="ECO:0000313" key="4">
    <source>
        <dbReference type="EMBL" id="CAD5234569.1"/>
    </source>
</evidence>
<keyword evidence="5" id="KW-1185">Reference proteome</keyword>
<dbReference type="GO" id="GO:0005737">
    <property type="term" value="C:cytoplasm"/>
    <property type="evidence" value="ECO:0007669"/>
    <property type="project" value="TreeGrafter"/>
</dbReference>
<dbReference type="Pfam" id="PF01112">
    <property type="entry name" value="Asparaginase_2"/>
    <property type="match status" value="1"/>
</dbReference>
<evidence type="ECO:0000313" key="5">
    <source>
        <dbReference type="Proteomes" id="UP000659654"/>
    </source>
</evidence>
<sequence>MGMFLSKLSFSSQKVLRLLTSDHCSLCFHFKDDLDRYLKKNNLNVKVDYVDIRSDNTLFEKYKYEVPVLLINERSSKTTARPNRRIVNLSEEVLYIQCIMIAVHCGVGNHLENTDKLCAQSIKESGNECVNAVMFLEKDPRTNCGIGSSLTKNGNVECEGAYMKSDGLLFGAVGALSNCFHPSLLSKNLVLSSHNGNLIWPMVVVGKGADSLAVEMNVPTCTQQDLICKTSELAAKRARLQLESFDTVGSISISESGECEASISSGGVLMKKDGRLGHCTAFGSGIWAEHREEAKMSVAITLSGCGECIVRTRLAEKIAAGLFNNPNDIPLQVVESSVRKYFVDSSVLTPYSSSQRKVGGLIGVQMDGAFELIAFHNTRNLPLAYSSGHKIRRRNLIGSDTEFIYEAFHVNPK</sequence>
<evidence type="ECO:0000256" key="1">
    <source>
        <dbReference type="ARBA" id="ARBA00010872"/>
    </source>
</evidence>
<dbReference type="PANTHER" id="PTHR10188">
    <property type="entry name" value="L-ASPARAGINASE"/>
    <property type="match status" value="1"/>
</dbReference>
<proteinExistence type="inferred from homology"/>
<dbReference type="EMBL" id="CAJFDI010000006">
    <property type="protein sequence ID" value="CAD5234569.1"/>
    <property type="molecule type" value="Genomic_DNA"/>
</dbReference>
<evidence type="ECO:0000256" key="3">
    <source>
        <dbReference type="PIRSR" id="PIRSR600246-3"/>
    </source>
</evidence>
<evidence type="ECO:0000256" key="2">
    <source>
        <dbReference type="PIRSR" id="PIRSR600246-1"/>
    </source>
</evidence>
<dbReference type="InterPro" id="IPR036249">
    <property type="entry name" value="Thioredoxin-like_sf"/>
</dbReference>
<dbReference type="SMR" id="A0A7I8X1A2"/>
<dbReference type="SUPFAM" id="SSF52833">
    <property type="entry name" value="Thioredoxin-like"/>
    <property type="match status" value="1"/>
</dbReference>
<dbReference type="Pfam" id="PF05768">
    <property type="entry name" value="Glrx-like"/>
    <property type="match status" value="1"/>
</dbReference>
<dbReference type="Proteomes" id="UP000582659">
    <property type="component" value="Unassembled WGS sequence"/>
</dbReference>
<dbReference type="InterPro" id="IPR000246">
    <property type="entry name" value="Peptidase_T2"/>
</dbReference>
<dbReference type="GO" id="GO:0051604">
    <property type="term" value="P:protein maturation"/>
    <property type="evidence" value="ECO:0007669"/>
    <property type="project" value="TreeGrafter"/>
</dbReference>
<name>A0A7I8X1A2_BURXY</name>
<dbReference type="AlphaFoldDB" id="A0A7I8X1A2"/>
<dbReference type="SUPFAM" id="SSF56235">
    <property type="entry name" value="N-terminal nucleophile aminohydrolases (Ntn hydrolases)"/>
    <property type="match status" value="1"/>
</dbReference>
<dbReference type="InterPro" id="IPR029055">
    <property type="entry name" value="Ntn_hydrolases_N"/>
</dbReference>
<dbReference type="CDD" id="cd04514">
    <property type="entry name" value="Taspase1_like"/>
    <property type="match status" value="1"/>
</dbReference>
<organism evidence="4 5">
    <name type="scientific">Bursaphelenchus xylophilus</name>
    <name type="common">Pinewood nematode worm</name>
    <name type="synonym">Aphelenchoides xylophilus</name>
    <dbReference type="NCBI Taxonomy" id="6326"/>
    <lineage>
        <taxon>Eukaryota</taxon>
        <taxon>Metazoa</taxon>
        <taxon>Ecdysozoa</taxon>
        <taxon>Nematoda</taxon>
        <taxon>Chromadorea</taxon>
        <taxon>Rhabditida</taxon>
        <taxon>Tylenchina</taxon>
        <taxon>Tylenchomorpha</taxon>
        <taxon>Aphelenchoidea</taxon>
        <taxon>Aphelenchoididae</taxon>
        <taxon>Bursaphelenchus</taxon>
    </lineage>
</organism>